<evidence type="ECO:0000313" key="8">
    <source>
        <dbReference type="EMBL" id="ACO35260.1"/>
    </source>
</evidence>
<evidence type="ECO:0000259" key="5">
    <source>
        <dbReference type="Pfam" id="PF23247"/>
    </source>
</evidence>
<dbReference type="Gene3D" id="3.80.10.10">
    <property type="entry name" value="Ribonuclease Inhibitor"/>
    <property type="match status" value="4"/>
</dbReference>
<dbReference type="Gene3D" id="1.10.8.430">
    <property type="entry name" value="Helical domain of apoptotic protease-activating factors"/>
    <property type="match status" value="1"/>
</dbReference>
<dbReference type="PANTHER" id="PTHR36766:SF55">
    <property type="entry name" value="OS11G0492900 PROTEIN"/>
    <property type="match status" value="1"/>
</dbReference>
<dbReference type="EMBL" id="FJ794605">
    <property type="protein sequence ID" value="ACO35260.1"/>
    <property type="molecule type" value="Genomic_DNA"/>
</dbReference>
<sequence>MVELVVTMALRALVSMLRDKASSYLLDQYKVMEGMEEQHKILKRRLPAILDVITDTRSRRRPIEKGQKPSSRSSREMGSKLCRILEDINVLIAEMHDFGLRQTFLVSNQLRQTPPVSKECRQTDYVIIDPQEIASRSRHEDKNNIIDILPGEASNVDLAVVPIVGMGGLGKTTLAQLIYNEPEIQKHFPLQLWVCASDTFDVDSVAKSIVEASHKKHGDTDKPSLERLQKQVSGQRYLLVLDDVWNRDVHKWERLKVCLRHGGMGSAVLTTTRDKQISEIMGPHRTYNLNVLKDNFIKEIIVDRAFSSKKEKPIELVEVVDEIVKRCCGSPLAATALGSVLCTKTSVKEWKAVSSGTSVCTDETGILPILKLSYNDLPAHMKQCFAFCAVFPKDYKINVEKLIQLWIANGFILEYKEDSPETFGKHIFDELVSRSSFLDLEESKDYGGYYSSTCKIHDLMHDIAMSVMEKECVVATMEPSEIEWLPDTARHLFLSCEEAERILNDSMQERSPAIQTLLCNSDVFSPLQHLSKYNTLHALKLCLGTESFLLKPKYLHHLRYLDLSESSIKALPEDISILYNLQVLDLSYCNYLDRLPRQMKYMTSLCHLYTHGCRNLKSMPPGLENLTKLQTLTVFVAGVPGPDCADVGELHGLNIGGRLELCQVENVEKAEAEVANLGGQLELQHLNLGDQLELRRVENVKKAEAKVANLGNKKYLRCSTLFTFSKLKVLMLEHLLGFERWWEIDERQEEQTIFPVLEKLFISHCGKLVAFPEAPLLQGPCGEGGYTLVRSAFPTLKVLKLKDLESFQRWDAVEETQGEQILFPRLEKLLLIDLPEAPLLQEPCSEGGYRLVRSAFPALKVLKMKCLGSFQRWDAVEGPLFPQLEKLSVENCPKIKDLPEAPNLSVLKIVDGKQEIFHCVDKYLSSLTNLTLMLEYTSILPVDSKEKWNHKSPLTVVKIGCCNSFFGPGALEPWEYFVHLEKLEIYRCDVLVHWPEKVLQSLVSLRTLVIRNCKNLTGYAQAPLEPLAPERSQHLPGLESLYLYDCVNLVEMFNVSASLKEMNIRRCHKLESIFGKQQGMPELVQGSSSSEAVMPAAVSELPSSPMNHFCPCLEDLSLVECGSLQAVLSLPPSLKTIYISGCNSIQVLSCQLGGLQNPEATTSISRSPIMPEPPAATAPTAREHLLPPHLEYLAILDCAAMLGGTLRLPAPLKRLRIIGNSGLTSLECLSGEHPPSLEYLYLERCSTLASLPNEPQVYRSLYFVGITGCPAIKKLPRCLQQQLGSINIKGLDARYEVMALKPNTWKEMPRLVRERRKATRQARERQQAMQE</sequence>
<dbReference type="InterPro" id="IPR032675">
    <property type="entry name" value="LRR_dom_sf"/>
</dbReference>
<accession>C1K3M2</accession>
<reference evidence="8" key="1">
    <citation type="submission" date="2009-02" db="EMBL/GenBank/DDBJ databases">
        <title>Isolation of Pm3-like Gene from wheat cultivar Chancellor.</title>
        <authorList>
            <person name="Xu H.M."/>
            <person name="Liu H.Y."/>
            <person name="Gao S.X."/>
            <person name="Wang J.M."/>
            <person name="Wang F."/>
            <person name="Ni Y.X."/>
            <person name="Ren Y.D."/>
            <person name="Liu Y.X."/>
        </authorList>
    </citation>
    <scope>NUCLEOTIDE SEQUENCE</scope>
</reference>
<dbReference type="Gene3D" id="3.40.50.300">
    <property type="entry name" value="P-loop containing nucleotide triphosphate hydrolases"/>
    <property type="match status" value="1"/>
</dbReference>
<evidence type="ECO:0000256" key="1">
    <source>
        <dbReference type="ARBA" id="ARBA00022737"/>
    </source>
</evidence>
<dbReference type="InterPro" id="IPR036388">
    <property type="entry name" value="WH-like_DNA-bd_sf"/>
</dbReference>
<dbReference type="PANTHER" id="PTHR36766">
    <property type="entry name" value="PLANT BROAD-SPECTRUM MILDEW RESISTANCE PROTEIN RPW8"/>
    <property type="match status" value="1"/>
</dbReference>
<feature type="domain" description="Disease resistance protein At4g27190-like leucine-rich repeats" evidence="5">
    <location>
        <begin position="975"/>
        <end position="1074"/>
    </location>
</feature>
<evidence type="ECO:0000259" key="4">
    <source>
        <dbReference type="Pfam" id="PF00931"/>
    </source>
</evidence>
<organism evidence="8">
    <name type="scientific">Triticum aestivum</name>
    <name type="common">Wheat</name>
    <dbReference type="NCBI Taxonomy" id="4565"/>
    <lineage>
        <taxon>Eukaryota</taxon>
        <taxon>Viridiplantae</taxon>
        <taxon>Streptophyta</taxon>
        <taxon>Embryophyta</taxon>
        <taxon>Tracheophyta</taxon>
        <taxon>Spermatophyta</taxon>
        <taxon>Magnoliopsida</taxon>
        <taxon>Liliopsida</taxon>
        <taxon>Poales</taxon>
        <taxon>Poaceae</taxon>
        <taxon>BOP clade</taxon>
        <taxon>Pooideae</taxon>
        <taxon>Triticodae</taxon>
        <taxon>Triticeae</taxon>
        <taxon>Triticinae</taxon>
        <taxon>Triticum</taxon>
    </lineage>
</organism>
<protein>
    <submittedName>
        <fullName evidence="8">Pm3-like disease resistance protein</fullName>
    </submittedName>
</protein>
<dbReference type="SUPFAM" id="SSF52058">
    <property type="entry name" value="L domain-like"/>
    <property type="match status" value="2"/>
</dbReference>
<dbReference type="FunFam" id="1.10.10.10:FF:000322">
    <property type="entry name" value="Probable disease resistance protein At1g63360"/>
    <property type="match status" value="1"/>
</dbReference>
<feature type="domain" description="NB-ARC" evidence="4">
    <location>
        <begin position="142"/>
        <end position="295"/>
    </location>
</feature>
<dbReference type="Pfam" id="PF23559">
    <property type="entry name" value="WHD_DRP"/>
    <property type="match status" value="1"/>
</dbReference>
<dbReference type="Pfam" id="PF23598">
    <property type="entry name" value="LRR_14"/>
    <property type="match status" value="1"/>
</dbReference>
<feature type="domain" description="Disease resistance R13L4/SHOC-2-like LRR" evidence="7">
    <location>
        <begin position="522"/>
        <end position="695"/>
    </location>
</feature>
<feature type="domain" description="Disease resistance protein winged helix" evidence="6">
    <location>
        <begin position="390"/>
        <end position="464"/>
    </location>
</feature>
<dbReference type="InterPro" id="IPR027417">
    <property type="entry name" value="P-loop_NTPase"/>
</dbReference>
<dbReference type="InterPro" id="IPR002182">
    <property type="entry name" value="NB-ARC"/>
</dbReference>
<name>C1K3M2_WHEAT</name>
<feature type="region of interest" description="Disordered" evidence="3">
    <location>
        <begin position="59"/>
        <end position="78"/>
    </location>
</feature>
<gene>
    <name evidence="8" type="primary">PM3</name>
</gene>
<dbReference type="GO" id="GO:0002758">
    <property type="term" value="P:innate immune response-activating signaling pathway"/>
    <property type="evidence" value="ECO:0007669"/>
    <property type="project" value="UniProtKB-ARBA"/>
</dbReference>
<dbReference type="GO" id="GO:0009626">
    <property type="term" value="P:plant-type hypersensitive response"/>
    <property type="evidence" value="ECO:0007669"/>
    <property type="project" value="UniProtKB-ARBA"/>
</dbReference>
<evidence type="ECO:0000259" key="7">
    <source>
        <dbReference type="Pfam" id="PF23598"/>
    </source>
</evidence>
<evidence type="ECO:0000256" key="3">
    <source>
        <dbReference type="SAM" id="MobiDB-lite"/>
    </source>
</evidence>
<dbReference type="SMR" id="C1K3M2"/>
<dbReference type="Pfam" id="PF23247">
    <property type="entry name" value="LRR_RPS2"/>
    <property type="match status" value="1"/>
</dbReference>
<dbReference type="InterPro" id="IPR057135">
    <property type="entry name" value="At4g27190-like_LRR"/>
</dbReference>
<dbReference type="PRINTS" id="PR00364">
    <property type="entry name" value="DISEASERSIST"/>
</dbReference>
<dbReference type="InterPro" id="IPR058922">
    <property type="entry name" value="WHD_DRP"/>
</dbReference>
<evidence type="ECO:0000259" key="6">
    <source>
        <dbReference type="Pfam" id="PF23559"/>
    </source>
</evidence>
<keyword evidence="2" id="KW-0611">Plant defense</keyword>
<dbReference type="Pfam" id="PF00931">
    <property type="entry name" value="NB-ARC"/>
    <property type="match status" value="1"/>
</dbReference>
<dbReference type="GO" id="GO:0043531">
    <property type="term" value="F:ADP binding"/>
    <property type="evidence" value="ECO:0007669"/>
    <property type="project" value="InterPro"/>
</dbReference>
<proteinExistence type="predicted"/>
<dbReference type="ExpressionAtlas" id="C1K3M2">
    <property type="expression patterns" value="baseline"/>
</dbReference>
<dbReference type="Gene3D" id="1.10.10.10">
    <property type="entry name" value="Winged helix-like DNA-binding domain superfamily/Winged helix DNA-binding domain"/>
    <property type="match status" value="1"/>
</dbReference>
<dbReference type="InterPro" id="IPR055414">
    <property type="entry name" value="LRR_R13L4/SHOC2-like"/>
</dbReference>
<keyword evidence="1" id="KW-0677">Repeat</keyword>
<dbReference type="GO" id="GO:0042742">
    <property type="term" value="P:defense response to bacterium"/>
    <property type="evidence" value="ECO:0007669"/>
    <property type="project" value="UniProtKB-ARBA"/>
</dbReference>
<evidence type="ECO:0000256" key="2">
    <source>
        <dbReference type="ARBA" id="ARBA00022821"/>
    </source>
</evidence>
<dbReference type="InterPro" id="IPR042197">
    <property type="entry name" value="Apaf_helical"/>
</dbReference>
<dbReference type="SUPFAM" id="SSF52540">
    <property type="entry name" value="P-loop containing nucleoside triphosphate hydrolases"/>
    <property type="match status" value="1"/>
</dbReference>